<dbReference type="PANTHER" id="PTHR43540:SF6">
    <property type="entry name" value="ISOCHORISMATASE-LIKE DOMAIN-CONTAINING PROTEIN"/>
    <property type="match status" value="1"/>
</dbReference>
<evidence type="ECO:0000256" key="1">
    <source>
        <dbReference type="ARBA" id="ARBA00022801"/>
    </source>
</evidence>
<dbReference type="Proteomes" id="UP001464891">
    <property type="component" value="Unassembled WGS sequence"/>
</dbReference>
<dbReference type="InterPro" id="IPR000868">
    <property type="entry name" value="Isochorismatase-like_dom"/>
</dbReference>
<dbReference type="PANTHER" id="PTHR43540">
    <property type="entry name" value="PEROXYUREIDOACRYLATE/UREIDOACRYLATE AMIDOHYDROLASE-RELATED"/>
    <property type="match status" value="1"/>
</dbReference>
<organism evidence="3 4">
    <name type="scientific">Trichocoleus desertorum GB2-A4</name>
    <dbReference type="NCBI Taxonomy" id="2933944"/>
    <lineage>
        <taxon>Bacteria</taxon>
        <taxon>Bacillati</taxon>
        <taxon>Cyanobacteriota</taxon>
        <taxon>Cyanophyceae</taxon>
        <taxon>Leptolyngbyales</taxon>
        <taxon>Trichocoleusaceae</taxon>
        <taxon>Trichocoleus</taxon>
    </lineage>
</organism>
<keyword evidence="1 3" id="KW-0378">Hydrolase</keyword>
<dbReference type="Pfam" id="PF00857">
    <property type="entry name" value="Isochorismatase"/>
    <property type="match status" value="1"/>
</dbReference>
<accession>A0ABV0J2D1</accession>
<reference evidence="3 4" key="1">
    <citation type="submission" date="2022-04" db="EMBL/GenBank/DDBJ databases">
        <title>Positive selection, recombination, and allopatry shape intraspecific diversity of widespread and dominant cyanobacteria.</title>
        <authorList>
            <person name="Wei J."/>
            <person name="Shu W."/>
            <person name="Hu C."/>
        </authorList>
    </citation>
    <scope>NUCLEOTIDE SEQUENCE [LARGE SCALE GENOMIC DNA]</scope>
    <source>
        <strain evidence="3 4">GB2-A4</strain>
    </source>
</reference>
<evidence type="ECO:0000259" key="2">
    <source>
        <dbReference type="Pfam" id="PF00857"/>
    </source>
</evidence>
<name>A0ABV0J2D1_9CYAN</name>
<dbReference type="EMBL" id="JAMPKM010000001">
    <property type="protein sequence ID" value="MEP0815809.1"/>
    <property type="molecule type" value="Genomic_DNA"/>
</dbReference>
<dbReference type="Gene3D" id="3.40.50.850">
    <property type="entry name" value="Isochorismatase-like"/>
    <property type="match status" value="1"/>
</dbReference>
<feature type="domain" description="Isochorismatase-like" evidence="2">
    <location>
        <begin position="5"/>
        <end position="155"/>
    </location>
</feature>
<dbReference type="InterPro" id="IPR050272">
    <property type="entry name" value="Isochorismatase-like_hydrls"/>
</dbReference>
<dbReference type="CDD" id="cd00431">
    <property type="entry name" value="cysteine_hydrolases"/>
    <property type="match status" value="1"/>
</dbReference>
<evidence type="ECO:0000313" key="3">
    <source>
        <dbReference type="EMBL" id="MEP0815809.1"/>
    </source>
</evidence>
<dbReference type="GO" id="GO:0016787">
    <property type="term" value="F:hydrolase activity"/>
    <property type="evidence" value="ECO:0007669"/>
    <property type="project" value="UniProtKB-KW"/>
</dbReference>
<dbReference type="RefSeq" id="WP_190431345.1">
    <property type="nucleotide sequence ID" value="NZ_JAMPKM010000001.1"/>
</dbReference>
<proteinExistence type="predicted"/>
<sequence>MSVPLLVVDVQQGFINEFTHHIPRRVVRLIQQGDYGPILFTRFVNQDDGPYCRLLNWHNCDREPETSLVPELEPYAKPECVYTKPGLCGLPNTLIQSLGEHQIKRINVVGIDTDMCVLKIAMDLFDRGIEPIVLTDCCASTAGLQAHLAGLAVLSRNIGAQRLCDAGLSEGMLAAPSA</sequence>
<evidence type="ECO:0000313" key="4">
    <source>
        <dbReference type="Proteomes" id="UP001464891"/>
    </source>
</evidence>
<dbReference type="InterPro" id="IPR036380">
    <property type="entry name" value="Isochorismatase-like_sf"/>
</dbReference>
<keyword evidence="4" id="KW-1185">Reference proteome</keyword>
<protein>
    <submittedName>
        <fullName evidence="3">Cysteine hydrolase</fullName>
    </submittedName>
</protein>
<dbReference type="SUPFAM" id="SSF52499">
    <property type="entry name" value="Isochorismatase-like hydrolases"/>
    <property type="match status" value="1"/>
</dbReference>
<gene>
    <name evidence="3" type="ORF">NC998_01725</name>
</gene>
<comment type="caution">
    <text evidence="3">The sequence shown here is derived from an EMBL/GenBank/DDBJ whole genome shotgun (WGS) entry which is preliminary data.</text>
</comment>